<keyword evidence="12" id="KW-0067">ATP-binding</keyword>
<dbReference type="FunFam" id="3.30.450.20:FF:000099">
    <property type="entry name" value="Sensory box sensor histidine kinase"/>
    <property type="match status" value="1"/>
</dbReference>
<dbReference type="PROSITE" id="PS50113">
    <property type="entry name" value="PAC"/>
    <property type="match status" value="2"/>
</dbReference>
<keyword evidence="4" id="KW-0597">Phosphoprotein</keyword>
<dbReference type="InterPro" id="IPR035965">
    <property type="entry name" value="PAS-like_dom_sf"/>
</dbReference>
<dbReference type="InterPro" id="IPR001610">
    <property type="entry name" value="PAC"/>
</dbReference>
<keyword evidence="6" id="KW-0285">Flavoprotein</keyword>
<dbReference type="GO" id="GO:0004673">
    <property type="term" value="F:protein histidine kinase activity"/>
    <property type="evidence" value="ECO:0007669"/>
    <property type="project" value="UniProtKB-EC"/>
</dbReference>
<dbReference type="GO" id="GO:0005524">
    <property type="term" value="F:ATP binding"/>
    <property type="evidence" value="ECO:0007669"/>
    <property type="project" value="UniProtKB-KW"/>
</dbReference>
<keyword evidence="9" id="KW-0677">Repeat</keyword>
<protein>
    <recommendedName>
        <fullName evidence="2">histidine kinase</fullName>
        <ecNumber evidence="2">2.7.13.3</ecNumber>
    </recommendedName>
</protein>
<gene>
    <name evidence="18" type="ORF">P0Y56_03930</name>
</gene>
<evidence type="ECO:0000256" key="15">
    <source>
        <dbReference type="ARBA" id="ARBA00023170"/>
    </source>
</evidence>
<keyword evidence="3" id="KW-0600">Photoreceptor protein</keyword>
<keyword evidence="11" id="KW-0418">Kinase</keyword>
<evidence type="ECO:0000313" key="18">
    <source>
        <dbReference type="EMBL" id="WEK47448.1"/>
    </source>
</evidence>
<dbReference type="Gene3D" id="3.30.450.20">
    <property type="entry name" value="PAS domain"/>
    <property type="match status" value="2"/>
</dbReference>
<evidence type="ECO:0000259" key="17">
    <source>
        <dbReference type="PROSITE" id="PS50113"/>
    </source>
</evidence>
<dbReference type="SUPFAM" id="SSF55785">
    <property type="entry name" value="PYP-like sensor domain (PAS domain)"/>
    <property type="match status" value="2"/>
</dbReference>
<evidence type="ECO:0000256" key="8">
    <source>
        <dbReference type="ARBA" id="ARBA00022679"/>
    </source>
</evidence>
<evidence type="ECO:0000256" key="9">
    <source>
        <dbReference type="ARBA" id="ARBA00022737"/>
    </source>
</evidence>
<evidence type="ECO:0000256" key="2">
    <source>
        <dbReference type="ARBA" id="ARBA00012438"/>
    </source>
</evidence>
<feature type="domain" description="PAS" evidence="16">
    <location>
        <begin position="130"/>
        <end position="200"/>
    </location>
</feature>
<accession>A0AAJ5X8C1</accession>
<feature type="domain" description="PAS" evidence="16">
    <location>
        <begin position="4"/>
        <end position="74"/>
    </location>
</feature>
<name>A0AAJ5X8C1_9SPHN</name>
<reference evidence="18" key="1">
    <citation type="submission" date="2023-03" db="EMBL/GenBank/DDBJ databases">
        <title>Andean soil-derived lignocellulolytic bacterial consortium as a source of novel taxa and putative plastic-active enzymes.</title>
        <authorList>
            <person name="Diaz-Garcia L."/>
            <person name="Chuvochina M."/>
            <person name="Feuerriegel G."/>
            <person name="Bunk B."/>
            <person name="Sproer C."/>
            <person name="Streit W.R."/>
            <person name="Rodriguez L.M."/>
            <person name="Overmann J."/>
            <person name="Jimenez D.J."/>
        </authorList>
    </citation>
    <scope>NUCLEOTIDE SEQUENCE</scope>
    <source>
        <strain evidence="18">MAG 26</strain>
    </source>
</reference>
<sequence length="452" mass="50673">MKAQDHFYAALVESSDDAIVAKDLGSVVVSWNPAAERLFGYSAEEMVGESIRRLIPPERQQEEDAILAKITQGERFPQFTTERLRKDGSRVKVFVTVSPVLDRHGNIVGACKMARDATAYLAAQRRIEESERLFRALADNIPQIAWVAEPDGRVSWANCRLEEYTGLTAAEIDDGRRAEIHHPEHMIRVLARYHHSMETGEEWEEIFPLKGRDGQYRWFLARAHPVHGSDGRITHWVGTHTDIHDQREQTDKVRLMLNEINHRTKNLIATVQALARRTATSSDQDFVERFEARMMGLATNQDLLVRGEWREVDLEELIRRQLGFLGDDHRQFEISGPSAALTAPAAEAIGMAAHELATNSLKYGALSVGRGKVAIGWEIDLETAGLHLWWRERGGPAVSPPARKGFGTTLIAELPRAKLQAEVTLEFDPAGLRWSLAGEELLARHAAGIPAE</sequence>
<dbReference type="SMART" id="SM00091">
    <property type="entry name" value="PAS"/>
    <property type="match status" value="2"/>
</dbReference>
<dbReference type="GO" id="GO:0009881">
    <property type="term" value="F:photoreceptor activity"/>
    <property type="evidence" value="ECO:0007669"/>
    <property type="project" value="UniProtKB-KW"/>
</dbReference>
<dbReference type="InterPro" id="IPR000014">
    <property type="entry name" value="PAS"/>
</dbReference>
<keyword evidence="13" id="KW-0157">Chromophore</keyword>
<evidence type="ECO:0000259" key="16">
    <source>
        <dbReference type="PROSITE" id="PS50112"/>
    </source>
</evidence>
<dbReference type="SMART" id="SM00911">
    <property type="entry name" value="HWE_HK"/>
    <property type="match status" value="1"/>
</dbReference>
<dbReference type="EC" id="2.7.13.3" evidence="2"/>
<dbReference type="InterPro" id="IPR011102">
    <property type="entry name" value="Sig_transdc_His_kinase_HWE"/>
</dbReference>
<dbReference type="Pfam" id="PF08447">
    <property type="entry name" value="PAS_3"/>
    <property type="match status" value="1"/>
</dbReference>
<keyword evidence="14" id="KW-0843">Virulence</keyword>
<evidence type="ECO:0000256" key="14">
    <source>
        <dbReference type="ARBA" id="ARBA00023026"/>
    </source>
</evidence>
<evidence type="ECO:0000256" key="7">
    <source>
        <dbReference type="ARBA" id="ARBA00022643"/>
    </source>
</evidence>
<evidence type="ECO:0000256" key="4">
    <source>
        <dbReference type="ARBA" id="ARBA00022553"/>
    </source>
</evidence>
<feature type="domain" description="PAC" evidence="17">
    <location>
        <begin position="77"/>
        <end position="129"/>
    </location>
</feature>
<dbReference type="PROSITE" id="PS50112">
    <property type="entry name" value="PAS"/>
    <property type="match status" value="2"/>
</dbReference>
<dbReference type="NCBIfam" id="TIGR00229">
    <property type="entry name" value="sensory_box"/>
    <property type="match status" value="2"/>
</dbReference>
<evidence type="ECO:0000256" key="5">
    <source>
        <dbReference type="ARBA" id="ARBA00022606"/>
    </source>
</evidence>
<dbReference type="CDD" id="cd00130">
    <property type="entry name" value="PAS"/>
    <property type="match status" value="2"/>
</dbReference>
<dbReference type="InterPro" id="IPR013767">
    <property type="entry name" value="PAS_fold"/>
</dbReference>
<evidence type="ECO:0000256" key="13">
    <source>
        <dbReference type="ARBA" id="ARBA00022991"/>
    </source>
</evidence>
<dbReference type="InterPro" id="IPR013655">
    <property type="entry name" value="PAS_fold_3"/>
</dbReference>
<dbReference type="InterPro" id="IPR000700">
    <property type="entry name" value="PAS-assoc_C"/>
</dbReference>
<keyword evidence="15" id="KW-0675">Receptor</keyword>
<dbReference type="AlphaFoldDB" id="A0AAJ5X8C1"/>
<keyword evidence="5" id="KW-0716">Sensory transduction</keyword>
<feature type="domain" description="PAC" evidence="17">
    <location>
        <begin position="201"/>
        <end position="255"/>
    </location>
</feature>
<proteinExistence type="predicted"/>
<evidence type="ECO:0000256" key="3">
    <source>
        <dbReference type="ARBA" id="ARBA00022543"/>
    </source>
</evidence>
<dbReference type="KEGG" id="acob:P0Y56_03930"/>
<evidence type="ECO:0000256" key="1">
    <source>
        <dbReference type="ARBA" id="ARBA00000085"/>
    </source>
</evidence>
<dbReference type="InterPro" id="IPR036890">
    <property type="entry name" value="HATPase_C_sf"/>
</dbReference>
<dbReference type="GO" id="GO:0006355">
    <property type="term" value="P:regulation of DNA-templated transcription"/>
    <property type="evidence" value="ECO:0007669"/>
    <property type="project" value="InterPro"/>
</dbReference>
<evidence type="ECO:0000256" key="6">
    <source>
        <dbReference type="ARBA" id="ARBA00022630"/>
    </source>
</evidence>
<comment type="catalytic activity">
    <reaction evidence="1">
        <text>ATP + protein L-histidine = ADP + protein N-phospho-L-histidine.</text>
        <dbReference type="EC" id="2.7.13.3"/>
    </reaction>
</comment>
<organism evidence="18 19">
    <name type="scientific">Candidatus Andeanibacterium colombiense</name>
    <dbReference type="NCBI Taxonomy" id="3121345"/>
    <lineage>
        <taxon>Bacteria</taxon>
        <taxon>Pseudomonadati</taxon>
        <taxon>Pseudomonadota</taxon>
        <taxon>Alphaproteobacteria</taxon>
        <taxon>Sphingomonadales</taxon>
        <taxon>Sphingomonadaceae</taxon>
        <taxon>Candidatus Andeanibacterium</taxon>
    </lineage>
</organism>
<dbReference type="PANTHER" id="PTHR41523:SF7">
    <property type="entry name" value="HISTIDINE KINASE"/>
    <property type="match status" value="1"/>
</dbReference>
<dbReference type="Proteomes" id="UP001218362">
    <property type="component" value="Chromosome"/>
</dbReference>
<evidence type="ECO:0000256" key="11">
    <source>
        <dbReference type="ARBA" id="ARBA00022777"/>
    </source>
</evidence>
<dbReference type="Gene3D" id="3.30.565.10">
    <property type="entry name" value="Histidine kinase-like ATPase, C-terminal domain"/>
    <property type="match status" value="1"/>
</dbReference>
<evidence type="ECO:0000256" key="10">
    <source>
        <dbReference type="ARBA" id="ARBA00022741"/>
    </source>
</evidence>
<keyword evidence="8" id="KW-0808">Transferase</keyword>
<dbReference type="SMART" id="SM00086">
    <property type="entry name" value="PAC"/>
    <property type="match status" value="2"/>
</dbReference>
<dbReference type="EMBL" id="CP119316">
    <property type="protein sequence ID" value="WEK47448.1"/>
    <property type="molecule type" value="Genomic_DNA"/>
</dbReference>
<keyword evidence="7" id="KW-0288">FMN</keyword>
<dbReference type="Pfam" id="PF07536">
    <property type="entry name" value="HWE_HK"/>
    <property type="match status" value="1"/>
</dbReference>
<keyword evidence="10" id="KW-0547">Nucleotide-binding</keyword>
<dbReference type="PANTHER" id="PTHR41523">
    <property type="entry name" value="TWO-COMPONENT SYSTEM SENSOR PROTEIN"/>
    <property type="match status" value="1"/>
</dbReference>
<evidence type="ECO:0000256" key="12">
    <source>
        <dbReference type="ARBA" id="ARBA00022840"/>
    </source>
</evidence>
<dbReference type="Pfam" id="PF00989">
    <property type="entry name" value="PAS"/>
    <property type="match status" value="1"/>
</dbReference>
<evidence type="ECO:0000313" key="19">
    <source>
        <dbReference type="Proteomes" id="UP001218362"/>
    </source>
</evidence>